<evidence type="ECO:0000256" key="10">
    <source>
        <dbReference type="ARBA" id="ARBA00023016"/>
    </source>
</evidence>
<evidence type="ECO:0000256" key="8">
    <source>
        <dbReference type="ARBA" id="ARBA00022801"/>
    </source>
</evidence>
<dbReference type="Proteomes" id="UP000886833">
    <property type="component" value="Unassembled WGS sequence"/>
</dbReference>
<dbReference type="EMBL" id="DVKQ01000090">
    <property type="protein sequence ID" value="HIT38178.1"/>
    <property type="molecule type" value="Genomic_DNA"/>
</dbReference>
<dbReference type="CDD" id="cd06781">
    <property type="entry name" value="cpPDZ_BsHtra-like"/>
    <property type="match status" value="1"/>
</dbReference>
<dbReference type="PROSITE" id="PS50106">
    <property type="entry name" value="PDZ"/>
    <property type="match status" value="1"/>
</dbReference>
<keyword evidence="12" id="KW-1133">Transmembrane helix</keyword>
<dbReference type="EC" id="3.4.21.107" evidence="4"/>
<accession>A0A9D1GC42</accession>
<dbReference type="PRINTS" id="PR00834">
    <property type="entry name" value="PROTEASES2C"/>
</dbReference>
<reference evidence="14" key="2">
    <citation type="journal article" date="2021" name="PeerJ">
        <title>Extensive microbial diversity within the chicken gut microbiome revealed by metagenomics and culture.</title>
        <authorList>
            <person name="Gilroy R."/>
            <person name="Ravi A."/>
            <person name="Getino M."/>
            <person name="Pursley I."/>
            <person name="Horton D.L."/>
            <person name="Alikhan N.F."/>
            <person name="Baker D."/>
            <person name="Gharbi K."/>
            <person name="Hall N."/>
            <person name="Watson M."/>
            <person name="Adriaenssens E.M."/>
            <person name="Foster-Nyarko E."/>
            <person name="Jarju S."/>
            <person name="Secka A."/>
            <person name="Antonio M."/>
            <person name="Oren A."/>
            <person name="Chaudhuri R.R."/>
            <person name="La Ragione R."/>
            <person name="Hildebrand F."/>
            <person name="Pallen M.J."/>
        </authorList>
    </citation>
    <scope>NUCLEOTIDE SEQUENCE</scope>
    <source>
        <strain evidence="14">CHK195-26880</strain>
    </source>
</reference>
<evidence type="ECO:0000256" key="4">
    <source>
        <dbReference type="ARBA" id="ARBA00013035"/>
    </source>
</evidence>
<dbReference type="Pfam" id="PF13365">
    <property type="entry name" value="Trypsin_2"/>
    <property type="match status" value="1"/>
</dbReference>
<keyword evidence="7" id="KW-0574">Periplasm</keyword>
<evidence type="ECO:0000256" key="2">
    <source>
        <dbReference type="ARBA" id="ARBA00004418"/>
    </source>
</evidence>
<comment type="caution">
    <text evidence="14">The sequence shown here is derived from an EMBL/GenBank/DDBJ whole genome shotgun (WGS) entry which is preliminary data.</text>
</comment>
<dbReference type="GO" id="GO:0004252">
    <property type="term" value="F:serine-type endopeptidase activity"/>
    <property type="evidence" value="ECO:0007669"/>
    <property type="project" value="InterPro"/>
</dbReference>
<organism evidence="14 15">
    <name type="scientific">Candidatus Onthousia faecipullorum</name>
    <dbReference type="NCBI Taxonomy" id="2840887"/>
    <lineage>
        <taxon>Bacteria</taxon>
        <taxon>Bacillati</taxon>
        <taxon>Bacillota</taxon>
        <taxon>Bacilli</taxon>
        <taxon>Candidatus Onthousia</taxon>
    </lineage>
</organism>
<evidence type="ECO:0000313" key="15">
    <source>
        <dbReference type="Proteomes" id="UP000886833"/>
    </source>
</evidence>
<evidence type="ECO:0000256" key="6">
    <source>
        <dbReference type="ARBA" id="ARBA00022670"/>
    </source>
</evidence>
<dbReference type="InterPro" id="IPR001478">
    <property type="entry name" value="PDZ"/>
</dbReference>
<keyword evidence="12" id="KW-0472">Membrane</keyword>
<dbReference type="SMART" id="SM00228">
    <property type="entry name" value="PDZ"/>
    <property type="match status" value="1"/>
</dbReference>
<evidence type="ECO:0000256" key="11">
    <source>
        <dbReference type="ARBA" id="ARBA00032850"/>
    </source>
</evidence>
<keyword evidence="9" id="KW-0720">Serine protease</keyword>
<dbReference type="AlphaFoldDB" id="A0A9D1GC42"/>
<dbReference type="PANTHER" id="PTHR22939:SF130">
    <property type="entry name" value="PERIPLASMIC SERINE ENDOPROTEASE DEGP-LIKE-RELATED"/>
    <property type="match status" value="1"/>
</dbReference>
<comment type="subcellular location">
    <subcellularLocation>
        <location evidence="2">Periplasm</location>
    </subcellularLocation>
</comment>
<reference evidence="14" key="1">
    <citation type="submission" date="2020-10" db="EMBL/GenBank/DDBJ databases">
        <authorList>
            <person name="Gilroy R."/>
        </authorList>
    </citation>
    <scope>NUCLEOTIDE SEQUENCE</scope>
    <source>
        <strain evidence="14">CHK195-26880</strain>
    </source>
</reference>
<comment type="catalytic activity">
    <reaction evidence="1">
        <text>Acts on substrates that are at least partially unfolded. The cleavage site P1 residue is normally between a pair of hydrophobic residues, such as Val-|-Val.</text>
        <dbReference type="EC" id="3.4.21.107"/>
    </reaction>
</comment>
<name>A0A9D1GC42_9FIRM</name>
<gene>
    <name evidence="14" type="ORF">IAB59_06875</name>
</gene>
<dbReference type="SUPFAM" id="SSF50156">
    <property type="entry name" value="PDZ domain-like"/>
    <property type="match status" value="1"/>
</dbReference>
<dbReference type="InterPro" id="IPR036034">
    <property type="entry name" value="PDZ_sf"/>
</dbReference>
<dbReference type="PANTHER" id="PTHR22939">
    <property type="entry name" value="SERINE PROTEASE FAMILY S1C HTRA-RELATED"/>
    <property type="match status" value="1"/>
</dbReference>
<evidence type="ECO:0000259" key="13">
    <source>
        <dbReference type="PROSITE" id="PS50106"/>
    </source>
</evidence>
<evidence type="ECO:0000256" key="5">
    <source>
        <dbReference type="ARBA" id="ARBA00013958"/>
    </source>
</evidence>
<feature type="domain" description="PDZ" evidence="13">
    <location>
        <begin position="259"/>
        <end position="361"/>
    </location>
</feature>
<dbReference type="Gene3D" id="2.30.42.10">
    <property type="match status" value="1"/>
</dbReference>
<sequence length="376" mass="40099">MKTERIKEAVLIIVSFVIGGVLTFVIIGGEDIISNNSSSSTNSGLTCSAADCTKVVVDESGISEAVDKVYDGVLMIRNYQNNEVAATGTGFVYKIDGDNAYVMTNQHVVEGADRVTLITSSDEEIEGEVLGGDSYVDIAVIRIKTYDGIVALQLGNSENASLGDLVFTIGSPLGYEYRGSVATGHLAGKDRLVSVSTDSNTSGSDWVMKVLQTDAAINPGNSGGPLMNTNGEVIGVISLKLVQTEVEGMGFAIPIEYVNSKIETLEAGETIEWPLLGVSMINVSDAKNSYRYNYNIPNDINSGVVVAGIQSGSGAADSDLKEGDIITKLNDEEVQDSAYLRYELYKYSVGDTIEITYIRDGEEHTTKVVLTSSNQS</sequence>
<dbReference type="Pfam" id="PF13180">
    <property type="entry name" value="PDZ_2"/>
    <property type="match status" value="1"/>
</dbReference>
<feature type="transmembrane region" description="Helical" evidence="12">
    <location>
        <begin position="9"/>
        <end position="29"/>
    </location>
</feature>
<evidence type="ECO:0000256" key="3">
    <source>
        <dbReference type="ARBA" id="ARBA00010541"/>
    </source>
</evidence>
<keyword evidence="12" id="KW-0812">Transmembrane</keyword>
<keyword evidence="6" id="KW-0645">Protease</keyword>
<evidence type="ECO:0000256" key="9">
    <source>
        <dbReference type="ARBA" id="ARBA00022825"/>
    </source>
</evidence>
<dbReference type="Gene3D" id="2.40.10.10">
    <property type="entry name" value="Trypsin-like serine proteases"/>
    <property type="match status" value="2"/>
</dbReference>
<dbReference type="GO" id="GO:0042597">
    <property type="term" value="C:periplasmic space"/>
    <property type="evidence" value="ECO:0007669"/>
    <property type="project" value="UniProtKB-SubCell"/>
</dbReference>
<keyword evidence="8" id="KW-0378">Hydrolase</keyword>
<dbReference type="InterPro" id="IPR001940">
    <property type="entry name" value="Peptidase_S1C"/>
</dbReference>
<keyword evidence="10" id="KW-0346">Stress response</keyword>
<evidence type="ECO:0000313" key="14">
    <source>
        <dbReference type="EMBL" id="HIT38178.1"/>
    </source>
</evidence>
<comment type="similarity">
    <text evidence="3">Belongs to the peptidase S1C family.</text>
</comment>
<evidence type="ECO:0000256" key="1">
    <source>
        <dbReference type="ARBA" id="ARBA00001772"/>
    </source>
</evidence>
<dbReference type="GO" id="GO:0006508">
    <property type="term" value="P:proteolysis"/>
    <property type="evidence" value="ECO:0007669"/>
    <property type="project" value="UniProtKB-KW"/>
</dbReference>
<dbReference type="SUPFAM" id="SSF50494">
    <property type="entry name" value="Trypsin-like serine proteases"/>
    <property type="match status" value="1"/>
</dbReference>
<evidence type="ECO:0000256" key="12">
    <source>
        <dbReference type="SAM" id="Phobius"/>
    </source>
</evidence>
<dbReference type="InterPro" id="IPR009003">
    <property type="entry name" value="Peptidase_S1_PA"/>
</dbReference>
<proteinExistence type="inferred from homology"/>
<dbReference type="InterPro" id="IPR043504">
    <property type="entry name" value="Peptidase_S1_PA_chymotrypsin"/>
</dbReference>
<evidence type="ECO:0000256" key="7">
    <source>
        <dbReference type="ARBA" id="ARBA00022764"/>
    </source>
</evidence>
<protein>
    <recommendedName>
        <fullName evidence="5">Probable periplasmic serine endoprotease DegP-like</fullName>
        <ecNumber evidence="4">3.4.21.107</ecNumber>
    </recommendedName>
    <alternativeName>
        <fullName evidence="11">Protease Do</fullName>
    </alternativeName>
</protein>